<keyword evidence="3" id="KW-0653">Protein transport</keyword>
<dbReference type="GO" id="GO:0001405">
    <property type="term" value="C:PAM complex, Tim23 associated import motor"/>
    <property type="evidence" value="ECO:0007669"/>
    <property type="project" value="TreeGrafter"/>
</dbReference>
<evidence type="ECO:0000256" key="4">
    <source>
        <dbReference type="ARBA" id="ARBA00023128"/>
    </source>
</evidence>
<accession>A0A401T132</accession>
<dbReference type="OMA" id="MRYAEYT"/>
<dbReference type="InterPro" id="IPR036869">
    <property type="entry name" value="J_dom_sf"/>
</dbReference>
<sequence length="129" mass="13836">MSGARQSERGDGGDSGRTLIAVGLGVAAAAFAGRHAFRLWKPLQQIIVETARRVPNPSFPAYYKGGFEAKMNKREATLILGVSSSASRTKVGEAHKRIMLLNHPDRGGSPYLAAKINEAKDLLDSSSKK</sequence>
<evidence type="ECO:0000256" key="1">
    <source>
        <dbReference type="ARBA" id="ARBA00004434"/>
    </source>
</evidence>
<protein>
    <recommendedName>
        <fullName evidence="7">J domain-containing protein</fullName>
    </recommendedName>
</protein>
<dbReference type="GO" id="GO:0001671">
    <property type="term" value="F:ATPase activator activity"/>
    <property type="evidence" value="ECO:0007669"/>
    <property type="project" value="TreeGrafter"/>
</dbReference>
<dbReference type="Gene3D" id="1.10.287.110">
    <property type="entry name" value="DnaJ domain"/>
    <property type="match status" value="1"/>
</dbReference>
<dbReference type="Proteomes" id="UP000287033">
    <property type="component" value="Unassembled WGS sequence"/>
</dbReference>
<keyword evidence="4" id="KW-0496">Mitochondrion</keyword>
<dbReference type="SUPFAM" id="SSF46565">
    <property type="entry name" value="Chaperone J-domain"/>
    <property type="match status" value="1"/>
</dbReference>
<reference evidence="8 9" key="1">
    <citation type="journal article" date="2018" name="Nat. Ecol. Evol.">
        <title>Shark genomes provide insights into elasmobranch evolution and the origin of vertebrates.</title>
        <authorList>
            <person name="Hara Y"/>
            <person name="Yamaguchi K"/>
            <person name="Onimaru K"/>
            <person name="Kadota M"/>
            <person name="Koyanagi M"/>
            <person name="Keeley SD"/>
            <person name="Tatsumi K"/>
            <person name="Tanaka K"/>
            <person name="Motone F"/>
            <person name="Kageyama Y"/>
            <person name="Nozu R"/>
            <person name="Adachi N"/>
            <person name="Nishimura O"/>
            <person name="Nakagawa R"/>
            <person name="Tanegashima C"/>
            <person name="Kiyatake I"/>
            <person name="Matsumoto R"/>
            <person name="Murakumo K"/>
            <person name="Nishida K"/>
            <person name="Terakita A"/>
            <person name="Kuratani S"/>
            <person name="Sato K"/>
            <person name="Hyodo S Kuraku.S."/>
        </authorList>
    </citation>
    <scope>NUCLEOTIDE SEQUENCE [LARGE SCALE GENOMIC DNA]</scope>
</reference>
<keyword evidence="3" id="KW-0813">Transport</keyword>
<comment type="subcellular location">
    <subcellularLocation>
        <location evidence="1">Mitochondrion inner membrane</location>
        <topology evidence="1">Single-pass membrane protein</topology>
    </subcellularLocation>
</comment>
<keyword evidence="3" id="KW-0811">Translocation</keyword>
<dbReference type="PROSITE" id="PS50076">
    <property type="entry name" value="DNAJ_2"/>
    <property type="match status" value="1"/>
</dbReference>
<dbReference type="AlphaFoldDB" id="A0A401T132"/>
<keyword evidence="9" id="KW-1185">Reference proteome</keyword>
<evidence type="ECO:0000256" key="2">
    <source>
        <dbReference type="ARBA" id="ARBA00022792"/>
    </source>
</evidence>
<dbReference type="CDD" id="cd06257">
    <property type="entry name" value="DnaJ"/>
    <property type="match status" value="1"/>
</dbReference>
<dbReference type="STRING" id="137246.A0A401T132"/>
<keyword evidence="6" id="KW-0812">Transmembrane</keyword>
<evidence type="ECO:0000256" key="6">
    <source>
        <dbReference type="SAM" id="Phobius"/>
    </source>
</evidence>
<dbReference type="PANTHER" id="PTHR12763:SF7">
    <property type="entry name" value="DNAJ HOMOLOG SUBFAMILY C MEMBER 15"/>
    <property type="match status" value="1"/>
</dbReference>
<dbReference type="PANTHER" id="PTHR12763">
    <property type="match status" value="1"/>
</dbReference>
<evidence type="ECO:0000256" key="5">
    <source>
        <dbReference type="ARBA" id="ARBA00023136"/>
    </source>
</evidence>
<keyword evidence="6" id="KW-1133">Transmembrane helix</keyword>
<dbReference type="OrthoDB" id="240298at2759"/>
<name>A0A401T132_CHIPU</name>
<keyword evidence="5 6" id="KW-0472">Membrane</keyword>
<evidence type="ECO:0000313" key="8">
    <source>
        <dbReference type="EMBL" id="GCC36363.1"/>
    </source>
</evidence>
<gene>
    <name evidence="8" type="ORF">chiPu_0014857</name>
</gene>
<evidence type="ECO:0000259" key="7">
    <source>
        <dbReference type="PROSITE" id="PS50076"/>
    </source>
</evidence>
<feature type="transmembrane region" description="Helical" evidence="6">
    <location>
        <begin position="20"/>
        <end position="37"/>
    </location>
</feature>
<dbReference type="SMART" id="SM00271">
    <property type="entry name" value="DnaJ"/>
    <property type="match status" value="1"/>
</dbReference>
<proteinExistence type="predicted"/>
<feature type="domain" description="J" evidence="7">
    <location>
        <begin position="75"/>
        <end position="129"/>
    </location>
</feature>
<dbReference type="FunFam" id="1.10.287.110:FF:000001">
    <property type="entry name" value="Import inner membrane translocase subunit tim14"/>
    <property type="match status" value="1"/>
</dbReference>
<comment type="caution">
    <text evidence="8">The sequence shown here is derived from an EMBL/GenBank/DDBJ whole genome shotgun (WGS) entry which is preliminary data.</text>
</comment>
<organism evidence="8 9">
    <name type="scientific">Chiloscyllium punctatum</name>
    <name type="common">Brownbanded bambooshark</name>
    <name type="synonym">Hemiscyllium punctatum</name>
    <dbReference type="NCBI Taxonomy" id="137246"/>
    <lineage>
        <taxon>Eukaryota</taxon>
        <taxon>Metazoa</taxon>
        <taxon>Chordata</taxon>
        <taxon>Craniata</taxon>
        <taxon>Vertebrata</taxon>
        <taxon>Chondrichthyes</taxon>
        <taxon>Elasmobranchii</taxon>
        <taxon>Galeomorphii</taxon>
        <taxon>Galeoidea</taxon>
        <taxon>Orectolobiformes</taxon>
        <taxon>Hemiscylliidae</taxon>
        <taxon>Chiloscyllium</taxon>
    </lineage>
</organism>
<dbReference type="EMBL" id="BEZZ01000819">
    <property type="protein sequence ID" value="GCC36363.1"/>
    <property type="molecule type" value="Genomic_DNA"/>
</dbReference>
<dbReference type="GO" id="GO:0030150">
    <property type="term" value="P:protein import into mitochondrial matrix"/>
    <property type="evidence" value="ECO:0007669"/>
    <property type="project" value="TreeGrafter"/>
</dbReference>
<evidence type="ECO:0000256" key="3">
    <source>
        <dbReference type="ARBA" id="ARBA00023010"/>
    </source>
</evidence>
<dbReference type="InterPro" id="IPR001623">
    <property type="entry name" value="DnaJ_domain"/>
</dbReference>
<keyword evidence="2" id="KW-0999">Mitochondrion inner membrane</keyword>
<evidence type="ECO:0000313" key="9">
    <source>
        <dbReference type="Proteomes" id="UP000287033"/>
    </source>
</evidence>